<evidence type="ECO:0000313" key="2">
    <source>
        <dbReference type="EMBL" id="KAH9315010.1"/>
    </source>
</evidence>
<reference evidence="2 3" key="1">
    <citation type="journal article" date="2021" name="Nat. Plants">
        <title>The Taxus genome provides insights into paclitaxel biosynthesis.</title>
        <authorList>
            <person name="Xiong X."/>
            <person name="Gou J."/>
            <person name="Liao Q."/>
            <person name="Li Y."/>
            <person name="Zhou Q."/>
            <person name="Bi G."/>
            <person name="Li C."/>
            <person name="Du R."/>
            <person name="Wang X."/>
            <person name="Sun T."/>
            <person name="Guo L."/>
            <person name="Liang H."/>
            <person name="Lu P."/>
            <person name="Wu Y."/>
            <person name="Zhang Z."/>
            <person name="Ro D.K."/>
            <person name="Shang Y."/>
            <person name="Huang S."/>
            <person name="Yan J."/>
        </authorList>
    </citation>
    <scope>NUCLEOTIDE SEQUENCE [LARGE SCALE GENOMIC DNA]</scope>
    <source>
        <strain evidence="2">Ta-2019</strain>
    </source>
</reference>
<dbReference type="EMBL" id="JAHRHJ020000005">
    <property type="protein sequence ID" value="KAH9315010.1"/>
    <property type="molecule type" value="Genomic_DNA"/>
</dbReference>
<feature type="region of interest" description="Disordered" evidence="1">
    <location>
        <begin position="58"/>
        <end position="92"/>
    </location>
</feature>
<gene>
    <name evidence="2" type="ORF">KI387_023637</name>
</gene>
<feature type="non-terminal residue" evidence="2">
    <location>
        <position position="1"/>
    </location>
</feature>
<comment type="caution">
    <text evidence="2">The sequence shown here is derived from an EMBL/GenBank/DDBJ whole genome shotgun (WGS) entry which is preliminary data.</text>
</comment>
<feature type="compositionally biased region" description="Basic residues" evidence="1">
    <location>
        <begin position="79"/>
        <end position="88"/>
    </location>
</feature>
<proteinExistence type="predicted"/>
<name>A0AA38G3Z1_TAXCH</name>
<evidence type="ECO:0000313" key="3">
    <source>
        <dbReference type="Proteomes" id="UP000824469"/>
    </source>
</evidence>
<protein>
    <submittedName>
        <fullName evidence="2">Uncharacterized protein</fullName>
    </submittedName>
</protein>
<sequence>AQRGEERRGEKNRYGQIFVGGGGVAVSAVCGHWSGGGGLSLARMARFAARLPLSAATVKASKTARPLGGGSSPPPERGMRRRRRRRRTGGIGMCRLPGVVAERGAVPPVARMQPHLPSPMRRRLALQKIALSHLQAQRCY</sequence>
<accession>A0AA38G3Z1</accession>
<evidence type="ECO:0000256" key="1">
    <source>
        <dbReference type="SAM" id="MobiDB-lite"/>
    </source>
</evidence>
<keyword evidence="3" id="KW-1185">Reference proteome</keyword>
<dbReference type="AlphaFoldDB" id="A0AA38G3Z1"/>
<organism evidence="2 3">
    <name type="scientific">Taxus chinensis</name>
    <name type="common">Chinese yew</name>
    <name type="synonym">Taxus wallichiana var. chinensis</name>
    <dbReference type="NCBI Taxonomy" id="29808"/>
    <lineage>
        <taxon>Eukaryota</taxon>
        <taxon>Viridiplantae</taxon>
        <taxon>Streptophyta</taxon>
        <taxon>Embryophyta</taxon>
        <taxon>Tracheophyta</taxon>
        <taxon>Spermatophyta</taxon>
        <taxon>Pinopsida</taxon>
        <taxon>Pinidae</taxon>
        <taxon>Conifers II</taxon>
        <taxon>Cupressales</taxon>
        <taxon>Taxaceae</taxon>
        <taxon>Taxus</taxon>
    </lineage>
</organism>
<dbReference type="Proteomes" id="UP000824469">
    <property type="component" value="Unassembled WGS sequence"/>
</dbReference>